<dbReference type="EC" id="2.1.1.-" evidence="6"/>
<dbReference type="PANTHER" id="PTHR44307:SF2">
    <property type="entry name" value="PHOSPHOETHANOLAMINE METHYLTRANSFERASE ISOFORM X1"/>
    <property type="match status" value="1"/>
</dbReference>
<dbReference type="InterPro" id="IPR013216">
    <property type="entry name" value="Methyltransf_11"/>
</dbReference>
<feature type="domain" description="Methyltransferase type 11" evidence="5">
    <location>
        <begin position="73"/>
        <end position="167"/>
    </location>
</feature>
<name>A0ABV1MRH0_9BACI</name>
<dbReference type="CDD" id="cd02440">
    <property type="entry name" value="AdoMet_MTases"/>
    <property type="match status" value="1"/>
</dbReference>
<keyword evidence="2 6" id="KW-0489">Methyltransferase</keyword>
<evidence type="ECO:0000313" key="7">
    <source>
        <dbReference type="Proteomes" id="UP001478862"/>
    </source>
</evidence>
<evidence type="ECO:0000256" key="4">
    <source>
        <dbReference type="ARBA" id="ARBA00025707"/>
    </source>
</evidence>
<dbReference type="Pfam" id="PF08241">
    <property type="entry name" value="Methyltransf_11"/>
    <property type="match status" value="1"/>
</dbReference>
<dbReference type="InterPro" id="IPR029063">
    <property type="entry name" value="SAM-dependent_MTases_sf"/>
</dbReference>
<reference evidence="6 7" key="1">
    <citation type="submission" date="2024-06" db="EMBL/GenBank/DDBJ databases">
        <title>Lysinibacillus zambalefons sp. nov., a Novel Firmicute Isolated from the Poon Bato Zambales Hyperalkaline Spring.</title>
        <authorList>
            <person name="Aja J.A."/>
            <person name="Lazaro J.E.H."/>
            <person name="Llorin L.D."/>
            <person name="Lim K.R."/>
            <person name="Teodosio J."/>
            <person name="Dalisay D.S."/>
        </authorList>
    </citation>
    <scope>NUCLEOTIDE SEQUENCE [LARGE SCALE GENOMIC DNA]</scope>
    <source>
        <strain evidence="6 7">M3</strain>
    </source>
</reference>
<dbReference type="EMBL" id="JBEGDG010000002">
    <property type="protein sequence ID" value="MEQ6353853.1"/>
    <property type="molecule type" value="Genomic_DNA"/>
</dbReference>
<dbReference type="SUPFAM" id="SSF53335">
    <property type="entry name" value="S-adenosyl-L-methionine-dependent methyltransferases"/>
    <property type="match status" value="1"/>
</dbReference>
<sequence>MKVLYYNFGSCRNHTFLNFILYKNTNKEGIPIQNSKYLEFLAKFGVGGAHPGGLNLTKELFKAENIGENPYILDVGCGTGQTAAYLAETYEAKVTGIDINSVMVAKAKKRMKKNRLPVKIIQCSIEQVPLPDHTFDFIISESVLSFVNKPNALKEIFRLLKNGGRFIAIEFTIHQPLEEKIEKEIKEFYGFDSCSMKKDWVDLFNQAGFKHIRIQKNKSIFSIPELNHSEDIEPELYEVMDKHFEMILKYEGLLDYRIYSCTK</sequence>
<dbReference type="GO" id="GO:0008168">
    <property type="term" value="F:methyltransferase activity"/>
    <property type="evidence" value="ECO:0007669"/>
    <property type="project" value="UniProtKB-KW"/>
</dbReference>
<keyword evidence="3 6" id="KW-0808">Transferase</keyword>
<dbReference type="Gene3D" id="3.40.50.150">
    <property type="entry name" value="Vaccinia Virus protein VP39"/>
    <property type="match status" value="1"/>
</dbReference>
<protein>
    <submittedName>
        <fullName evidence="6">Class I SAM-dependent methyltransferase</fullName>
        <ecNumber evidence="6">2.1.1.-</ecNumber>
    </submittedName>
</protein>
<evidence type="ECO:0000256" key="2">
    <source>
        <dbReference type="ARBA" id="ARBA00022603"/>
    </source>
</evidence>
<comment type="pathway">
    <text evidence="4">Phospholipid metabolism.</text>
</comment>
<keyword evidence="7" id="KW-1185">Reference proteome</keyword>
<evidence type="ECO:0000259" key="5">
    <source>
        <dbReference type="Pfam" id="PF08241"/>
    </source>
</evidence>
<dbReference type="RefSeq" id="WP_349658612.1">
    <property type="nucleotide sequence ID" value="NZ_JBEGDG010000002.1"/>
</dbReference>
<dbReference type="GO" id="GO:0032259">
    <property type="term" value="P:methylation"/>
    <property type="evidence" value="ECO:0007669"/>
    <property type="project" value="UniProtKB-KW"/>
</dbReference>
<comment type="pathway">
    <text evidence="1">Lipid metabolism.</text>
</comment>
<evidence type="ECO:0000256" key="3">
    <source>
        <dbReference type="ARBA" id="ARBA00022679"/>
    </source>
</evidence>
<organism evidence="6 7">
    <name type="scientific">Lysinibacillus zambalensis</name>
    <dbReference type="NCBI Taxonomy" id="3160866"/>
    <lineage>
        <taxon>Bacteria</taxon>
        <taxon>Bacillati</taxon>
        <taxon>Bacillota</taxon>
        <taxon>Bacilli</taxon>
        <taxon>Bacillales</taxon>
        <taxon>Bacillaceae</taxon>
        <taxon>Lysinibacillus</taxon>
    </lineage>
</organism>
<evidence type="ECO:0000313" key="6">
    <source>
        <dbReference type="EMBL" id="MEQ6353853.1"/>
    </source>
</evidence>
<accession>A0ABV1MRH0</accession>
<gene>
    <name evidence="6" type="ORF">ABNX05_04435</name>
</gene>
<dbReference type="Proteomes" id="UP001478862">
    <property type="component" value="Unassembled WGS sequence"/>
</dbReference>
<dbReference type="PANTHER" id="PTHR44307">
    <property type="entry name" value="PHOSPHOETHANOLAMINE METHYLTRANSFERASE"/>
    <property type="match status" value="1"/>
</dbReference>
<evidence type="ECO:0000256" key="1">
    <source>
        <dbReference type="ARBA" id="ARBA00005189"/>
    </source>
</evidence>
<proteinExistence type="predicted"/>
<comment type="caution">
    <text evidence="6">The sequence shown here is derived from an EMBL/GenBank/DDBJ whole genome shotgun (WGS) entry which is preliminary data.</text>
</comment>